<gene>
    <name evidence="3" type="ORF">AB4875_12630</name>
</gene>
<reference evidence="3 4" key="1">
    <citation type="journal article" date="2011" name="Int. J. Syst. Evol. Microbiol.">
        <title>Zhongshania antarctica gen. nov., sp. nov. and Zhongshania guokunii sp. nov., gammaproteobacteria respectively isolated from coastal attached (fast) ice and surface seawater of the Antarctic.</title>
        <authorList>
            <person name="Li H.J."/>
            <person name="Zhang X.Y."/>
            <person name="Chen C.X."/>
            <person name="Zhang Y.J."/>
            <person name="Gao Z.M."/>
            <person name="Yu Y."/>
            <person name="Chen X.L."/>
            <person name="Chen B."/>
            <person name="Zhang Y.Z."/>
        </authorList>
    </citation>
    <scope>NUCLEOTIDE SEQUENCE [LARGE SCALE GENOMIC DNA]</scope>
    <source>
        <strain evidence="3 4">R06B22</strain>
    </source>
</reference>
<evidence type="ECO:0000259" key="2">
    <source>
        <dbReference type="Pfam" id="PF05229"/>
    </source>
</evidence>
<accession>A0ABV3TXJ9</accession>
<dbReference type="PANTHER" id="PTHR37089">
    <property type="entry name" value="PROTEIN U-RELATED"/>
    <property type="match status" value="1"/>
</dbReference>
<dbReference type="Proteomes" id="UP001557484">
    <property type="component" value="Unassembled WGS sequence"/>
</dbReference>
<dbReference type="Pfam" id="PF05229">
    <property type="entry name" value="SCPU"/>
    <property type="match status" value="1"/>
</dbReference>
<feature type="signal peptide" evidence="1">
    <location>
        <begin position="1"/>
        <end position="28"/>
    </location>
</feature>
<evidence type="ECO:0000313" key="3">
    <source>
        <dbReference type="EMBL" id="MEX1666330.1"/>
    </source>
</evidence>
<sequence length="171" mass="17638">MNTMKLVNEFNRGALVLAGAIFSGTLFAATDTTTFTVTATVADSCSVAATDLAFGSITPVDNIDFDNTSTVTVTCSNGTSYDTGLNEGSNSSDTTVNTRRMSDGVTSFLSYQLYSDSGRTTVWGDTVATDTVAGTGDGTGQAITVYGRVPSGQQTVSTGSYSDTVTVTVTF</sequence>
<dbReference type="EMBL" id="JBFRYB010000001">
    <property type="protein sequence ID" value="MEX1666330.1"/>
    <property type="molecule type" value="Genomic_DNA"/>
</dbReference>
<dbReference type="PANTHER" id="PTHR37089:SF4">
    <property type="entry name" value="EXPORTED PROTEIN"/>
    <property type="match status" value="1"/>
</dbReference>
<feature type="domain" description="Spore coat protein U/FanG" evidence="2">
    <location>
        <begin position="32"/>
        <end position="168"/>
    </location>
</feature>
<name>A0ABV3TXJ9_9GAMM</name>
<comment type="caution">
    <text evidence="3">The sequence shown here is derived from an EMBL/GenBank/DDBJ whole genome shotgun (WGS) entry which is preliminary data.</text>
</comment>
<dbReference type="InterPro" id="IPR007893">
    <property type="entry name" value="Spore_coat_U/FanG"/>
</dbReference>
<evidence type="ECO:0000256" key="1">
    <source>
        <dbReference type="SAM" id="SignalP"/>
    </source>
</evidence>
<dbReference type="RefSeq" id="WP_368376411.1">
    <property type="nucleotide sequence ID" value="NZ_JBFRYB010000001.1"/>
</dbReference>
<organism evidence="3 4">
    <name type="scientific">Zhongshania arctica</name>
    <dbReference type="NCBI Taxonomy" id="3238302"/>
    <lineage>
        <taxon>Bacteria</taxon>
        <taxon>Pseudomonadati</taxon>
        <taxon>Pseudomonadota</taxon>
        <taxon>Gammaproteobacteria</taxon>
        <taxon>Cellvibrionales</taxon>
        <taxon>Spongiibacteraceae</taxon>
        <taxon>Zhongshania</taxon>
    </lineage>
</organism>
<keyword evidence="1" id="KW-0732">Signal</keyword>
<protein>
    <submittedName>
        <fullName evidence="3">Spore coat U domain-containing protein</fullName>
    </submittedName>
</protein>
<dbReference type="InterPro" id="IPR053167">
    <property type="entry name" value="Spore_coat_component"/>
</dbReference>
<feature type="chain" id="PRO_5045768765" evidence="1">
    <location>
        <begin position="29"/>
        <end position="171"/>
    </location>
</feature>
<proteinExistence type="predicted"/>
<dbReference type="SMART" id="SM00972">
    <property type="entry name" value="SCPU"/>
    <property type="match status" value="1"/>
</dbReference>
<keyword evidence="4" id="KW-1185">Reference proteome</keyword>
<evidence type="ECO:0000313" key="4">
    <source>
        <dbReference type="Proteomes" id="UP001557484"/>
    </source>
</evidence>